<evidence type="ECO:0000313" key="3">
    <source>
        <dbReference type="Proteomes" id="UP000230002"/>
    </source>
</evidence>
<sequence>MLLAASSSGAMMFGYGSVEEGKANYDMRSAIPTKPSRAAFGTPASPTPFFPDRGEAVWTPLDAASPGADTRTTEQSPYQIPNSPGGPRVPPPAAGAPMRSPHQPLGQQTGHRPSPRLSMSLAPLREAEA</sequence>
<reference evidence="2 3" key="1">
    <citation type="journal article" date="2015" name="Sci. Rep.">
        <title>Chromosome-level genome map provides insights into diverse defense mechanisms in the medicinal fungus Ganoderma sinense.</title>
        <authorList>
            <person name="Zhu Y."/>
            <person name="Xu J."/>
            <person name="Sun C."/>
            <person name="Zhou S."/>
            <person name="Xu H."/>
            <person name="Nelson D.R."/>
            <person name="Qian J."/>
            <person name="Song J."/>
            <person name="Luo H."/>
            <person name="Xiang L."/>
            <person name="Li Y."/>
            <person name="Xu Z."/>
            <person name="Ji A."/>
            <person name="Wang L."/>
            <person name="Lu S."/>
            <person name="Hayward A."/>
            <person name="Sun W."/>
            <person name="Li X."/>
            <person name="Schwartz D.C."/>
            <person name="Wang Y."/>
            <person name="Chen S."/>
        </authorList>
    </citation>
    <scope>NUCLEOTIDE SEQUENCE [LARGE SCALE GENOMIC DNA]</scope>
    <source>
        <strain evidence="2 3">ZZ0214-1</strain>
    </source>
</reference>
<dbReference type="EMBL" id="AYKW01000023">
    <property type="protein sequence ID" value="PIL28499.1"/>
    <property type="molecule type" value="Genomic_DNA"/>
</dbReference>
<dbReference type="AlphaFoldDB" id="A0A2G8S3Z6"/>
<evidence type="ECO:0000256" key="1">
    <source>
        <dbReference type="SAM" id="MobiDB-lite"/>
    </source>
</evidence>
<dbReference type="Proteomes" id="UP000230002">
    <property type="component" value="Unassembled WGS sequence"/>
</dbReference>
<comment type="caution">
    <text evidence="2">The sequence shown here is derived from an EMBL/GenBank/DDBJ whole genome shotgun (WGS) entry which is preliminary data.</text>
</comment>
<accession>A0A2G8S3Z6</accession>
<gene>
    <name evidence="2" type="ORF">GSI_08537</name>
</gene>
<organism evidence="2 3">
    <name type="scientific">Ganoderma sinense ZZ0214-1</name>
    <dbReference type="NCBI Taxonomy" id="1077348"/>
    <lineage>
        <taxon>Eukaryota</taxon>
        <taxon>Fungi</taxon>
        <taxon>Dikarya</taxon>
        <taxon>Basidiomycota</taxon>
        <taxon>Agaricomycotina</taxon>
        <taxon>Agaricomycetes</taxon>
        <taxon>Polyporales</taxon>
        <taxon>Polyporaceae</taxon>
        <taxon>Ganoderma</taxon>
    </lineage>
</organism>
<proteinExistence type="predicted"/>
<name>A0A2G8S3Z6_9APHY</name>
<evidence type="ECO:0000313" key="2">
    <source>
        <dbReference type="EMBL" id="PIL28499.1"/>
    </source>
</evidence>
<feature type="region of interest" description="Disordered" evidence="1">
    <location>
        <begin position="34"/>
        <end position="129"/>
    </location>
</feature>
<feature type="compositionally biased region" description="Polar residues" evidence="1">
    <location>
        <begin position="73"/>
        <end position="82"/>
    </location>
</feature>
<keyword evidence="3" id="KW-1185">Reference proteome</keyword>
<protein>
    <submittedName>
        <fullName evidence="2">Uncharacterized protein</fullName>
    </submittedName>
</protein>